<feature type="transmembrane region" description="Helical" evidence="6">
    <location>
        <begin position="313"/>
        <end position="333"/>
    </location>
</feature>
<name>Q166X2_ROSDO</name>
<feature type="transmembrane region" description="Helical" evidence="6">
    <location>
        <begin position="29"/>
        <end position="49"/>
    </location>
</feature>
<dbReference type="PANTHER" id="PTHR30043">
    <property type="entry name" value="PHOSPHONATES TRANSPORT SYSTEM PERMEASE PROTEIN"/>
    <property type="match status" value="1"/>
</dbReference>
<feature type="domain" description="ABC transmembrane type-1" evidence="7">
    <location>
        <begin position="93"/>
        <end position="278"/>
    </location>
</feature>
<dbReference type="GO" id="GO:0005886">
    <property type="term" value="C:plasma membrane"/>
    <property type="evidence" value="ECO:0007669"/>
    <property type="project" value="UniProtKB-SubCell"/>
</dbReference>
<dbReference type="CDD" id="cd06261">
    <property type="entry name" value="TM_PBP2"/>
    <property type="match status" value="2"/>
</dbReference>
<dbReference type="AlphaFoldDB" id="Q166X2"/>
<dbReference type="eggNOG" id="COG3639">
    <property type="taxonomic scope" value="Bacteria"/>
</dbReference>
<feature type="domain" description="ABC transmembrane type-1" evidence="7">
    <location>
        <begin position="532"/>
        <end position="716"/>
    </location>
</feature>
<protein>
    <submittedName>
        <fullName evidence="8">Phosphonate ABC transporter, permease protein</fullName>
    </submittedName>
</protein>
<dbReference type="InterPro" id="IPR005769">
    <property type="entry name" value="PhnE/PtxC"/>
</dbReference>
<dbReference type="STRING" id="375451.RD1_2401"/>
<keyword evidence="4 6" id="KW-1133">Transmembrane helix</keyword>
<dbReference type="InterPro" id="IPR035906">
    <property type="entry name" value="MetI-like_sf"/>
</dbReference>
<sequence>MADISTGGAPQTVGSIQSAYMAQVQRRRLYGGLTLLIFIILMVSGFNVADDRNAGGFWEGLHQIGDYPADVLSEAWEKRADLPALIAKYFPALVETINIAAVSTLIGAMGGLFLSLLGTRGLAKWPRLIPLFRRISDIMRAVPEIVIALVLIFVLGGGPVPAMIAIAIHTAGALAKMFSEVSENTDLKAVEGLCSTGATWSQRMLLGVLPQVAPNYVSYTLLRFEINIRASAILGFVGAGGLGYELRNSMAWGPGRFDEAAAIFILLFGTIVFFDQLSSRYRNRLTEGQGPMTTTDLDATKFEAEKLFHRKRLTGFGIPLVLAVYLVYVFFAFDLPGLAGRANMENAVTLASDSWSHKVHVTRDNRSGEITYAVEGERKGRYPEGQRPDWVSGDNAIIIDLGRGHIVRYLPDNRTEIEIPGFPLIRAQAEGRTVTTNLRGDLPDWISASDRRVGITTPEGRITLTGARTEVFNYFPGWELFWFTLDSPYHGHSLGTLLFADRLDPARSNISGAISDWWNNAMWRHRDVAWAIGETILIAFLGTMGAAIIALPLGFLAAKRFSPFMLERAATRRLFDFVRGVDAVIWTVVLARAFGPGPLTGALAILITDTGTFGKIFSEALENVDQKQIEGVVSTGAKPLQRYRFGVIPQIVPVLLAQILYFLESNTRSATIIGAITGGGIGLMLTQAIQTQKDWEEVAYYIVLIIAMVMFMDWFSGWLRGKLIGRKDA</sequence>
<proteinExistence type="inferred from homology"/>
<organism evidence="8 9">
    <name type="scientific">Roseobacter denitrificans (strain ATCC 33942 / OCh 114)</name>
    <name type="common">Erythrobacter sp. (strain OCh 114)</name>
    <name type="synonym">Roseobacter denitrificans</name>
    <dbReference type="NCBI Taxonomy" id="375451"/>
    <lineage>
        <taxon>Bacteria</taxon>
        <taxon>Pseudomonadati</taxon>
        <taxon>Pseudomonadota</taxon>
        <taxon>Alphaproteobacteria</taxon>
        <taxon>Rhodobacterales</taxon>
        <taxon>Roseobacteraceae</taxon>
        <taxon>Roseobacter</taxon>
    </lineage>
</organism>
<evidence type="ECO:0000256" key="6">
    <source>
        <dbReference type="RuleBase" id="RU363032"/>
    </source>
</evidence>
<dbReference type="KEGG" id="rde:RD1_2401"/>
<evidence type="ECO:0000256" key="3">
    <source>
        <dbReference type="ARBA" id="ARBA00022692"/>
    </source>
</evidence>
<evidence type="ECO:0000256" key="4">
    <source>
        <dbReference type="ARBA" id="ARBA00022989"/>
    </source>
</evidence>
<evidence type="ECO:0000313" key="8">
    <source>
        <dbReference type="EMBL" id="ABG31971.1"/>
    </source>
</evidence>
<dbReference type="Proteomes" id="UP000007029">
    <property type="component" value="Chromosome"/>
</dbReference>
<keyword evidence="2 6" id="KW-0813">Transport</keyword>
<comment type="subcellular location">
    <subcellularLocation>
        <location evidence="1 6">Cell membrane</location>
        <topology evidence="1 6">Multi-pass membrane protein</topology>
    </subcellularLocation>
</comment>
<feature type="transmembrane region" description="Helical" evidence="6">
    <location>
        <begin position="536"/>
        <end position="558"/>
    </location>
</feature>
<evidence type="ECO:0000313" key="9">
    <source>
        <dbReference type="Proteomes" id="UP000007029"/>
    </source>
</evidence>
<gene>
    <name evidence="8" type="primary">phnE</name>
    <name evidence="8" type="ordered locus">RD1_2401</name>
</gene>
<feature type="transmembrane region" description="Helical" evidence="6">
    <location>
        <begin position="698"/>
        <end position="719"/>
    </location>
</feature>
<comment type="similarity">
    <text evidence="6">Belongs to the binding-protein-dependent transport system permease family.</text>
</comment>
<dbReference type="NCBIfam" id="TIGR01097">
    <property type="entry name" value="PhnE"/>
    <property type="match status" value="2"/>
</dbReference>
<dbReference type="PROSITE" id="PS50928">
    <property type="entry name" value="ABC_TM1"/>
    <property type="match status" value="2"/>
</dbReference>
<dbReference type="EMBL" id="CP000362">
    <property type="protein sequence ID" value="ABG31971.1"/>
    <property type="molecule type" value="Genomic_DNA"/>
</dbReference>
<evidence type="ECO:0000256" key="2">
    <source>
        <dbReference type="ARBA" id="ARBA00022448"/>
    </source>
</evidence>
<keyword evidence="3 6" id="KW-0812">Transmembrane</keyword>
<dbReference type="HOGENOM" id="CLU_379864_0_0_5"/>
<accession>Q166X2</accession>
<dbReference type="PANTHER" id="PTHR30043:SF9">
    <property type="entry name" value="PHOSPHONATES TRANSPORT SYSTEM PERMEASE PROTEIN"/>
    <property type="match status" value="1"/>
</dbReference>
<evidence type="ECO:0000256" key="5">
    <source>
        <dbReference type="ARBA" id="ARBA00023136"/>
    </source>
</evidence>
<dbReference type="Pfam" id="PF00528">
    <property type="entry name" value="BPD_transp_1"/>
    <property type="match status" value="2"/>
</dbReference>
<keyword evidence="9" id="KW-1185">Reference proteome</keyword>
<dbReference type="SUPFAM" id="SSF161098">
    <property type="entry name" value="MetI-like"/>
    <property type="match status" value="2"/>
</dbReference>
<dbReference type="InterPro" id="IPR000515">
    <property type="entry name" value="MetI-like"/>
</dbReference>
<evidence type="ECO:0000259" key="7">
    <source>
        <dbReference type="PROSITE" id="PS50928"/>
    </source>
</evidence>
<keyword evidence="5 6" id="KW-0472">Membrane</keyword>
<reference evidence="8 9" key="1">
    <citation type="journal article" date="2007" name="J. Bacteriol.">
        <title>The complete genome sequence of Roseobacter denitrificans reveals a mixotrophic rather than photosynthetic metabolism.</title>
        <authorList>
            <person name="Swingley W.D."/>
            <person name="Sadekar S."/>
            <person name="Mastrian S.D."/>
            <person name="Matthies H.J."/>
            <person name="Hao J."/>
            <person name="Ramos H."/>
            <person name="Acharya C.R."/>
            <person name="Conrad A.L."/>
            <person name="Taylor H.L."/>
            <person name="Dejesa L.C."/>
            <person name="Shah M.K."/>
            <person name="O'huallachain M.E."/>
            <person name="Lince M.T."/>
            <person name="Blankenship R.E."/>
            <person name="Beatty J.T."/>
            <person name="Touchman J.W."/>
        </authorList>
    </citation>
    <scope>NUCLEOTIDE SEQUENCE [LARGE SCALE GENOMIC DNA]</scope>
    <source>
        <strain evidence="9">ATCC 33942 / OCh 114</strain>
    </source>
</reference>
<feature type="transmembrane region" description="Helical" evidence="6">
    <location>
        <begin position="256"/>
        <end position="274"/>
    </location>
</feature>
<feature type="transmembrane region" description="Helical" evidence="6">
    <location>
        <begin position="645"/>
        <end position="663"/>
    </location>
</feature>
<dbReference type="GO" id="GO:0015416">
    <property type="term" value="F:ABC-type phosphonate transporter activity"/>
    <property type="evidence" value="ECO:0007669"/>
    <property type="project" value="InterPro"/>
</dbReference>
<feature type="transmembrane region" description="Helical" evidence="6">
    <location>
        <begin position="97"/>
        <end position="117"/>
    </location>
</feature>
<dbReference type="Gene3D" id="1.10.3720.10">
    <property type="entry name" value="MetI-like"/>
    <property type="match status" value="2"/>
</dbReference>
<feature type="transmembrane region" description="Helical" evidence="6">
    <location>
        <begin position="669"/>
        <end position="686"/>
    </location>
</feature>
<evidence type="ECO:0000256" key="1">
    <source>
        <dbReference type="ARBA" id="ARBA00004651"/>
    </source>
</evidence>